<dbReference type="EMBL" id="JACIEV010000004">
    <property type="protein sequence ID" value="MBB4153925.1"/>
    <property type="molecule type" value="Genomic_DNA"/>
</dbReference>
<organism evidence="1 2">
    <name type="scientific">Sphingomonas jinjuensis</name>
    <dbReference type="NCBI Taxonomy" id="535907"/>
    <lineage>
        <taxon>Bacteria</taxon>
        <taxon>Pseudomonadati</taxon>
        <taxon>Pseudomonadota</taxon>
        <taxon>Alphaproteobacteria</taxon>
        <taxon>Sphingomonadales</taxon>
        <taxon>Sphingomonadaceae</taxon>
        <taxon>Sphingomonas</taxon>
    </lineage>
</organism>
<dbReference type="GO" id="GO:0062192">
    <property type="term" value="F:L-rhamnose mutarotase activity"/>
    <property type="evidence" value="ECO:0007669"/>
    <property type="project" value="UniProtKB-EC"/>
</dbReference>
<keyword evidence="2" id="KW-1185">Reference proteome</keyword>
<evidence type="ECO:0000313" key="1">
    <source>
        <dbReference type="EMBL" id="MBB4153925.1"/>
    </source>
</evidence>
<name>A0A840FKS5_9SPHN</name>
<protein>
    <submittedName>
        <fullName evidence="1">L-rhamnose mutarotase</fullName>
        <ecNumber evidence="1">5.1.3.32</ecNumber>
    </submittedName>
</protein>
<dbReference type="InterPro" id="IPR008000">
    <property type="entry name" value="Rham/fucose_mutarotase"/>
</dbReference>
<dbReference type="PANTHER" id="PTHR43239:SF1">
    <property type="entry name" value="UPF0734 PROTEIN DDB_G0273871_DDB_G0273177"/>
    <property type="match status" value="1"/>
</dbReference>
<dbReference type="PANTHER" id="PTHR43239">
    <property type="entry name" value="UPF0734 PROTEIN DDB_G0273871/DDB_G0273177"/>
    <property type="match status" value="1"/>
</dbReference>
<dbReference type="Pfam" id="PF05336">
    <property type="entry name" value="rhaM"/>
    <property type="match status" value="1"/>
</dbReference>
<dbReference type="Proteomes" id="UP000529795">
    <property type="component" value="Unassembled WGS sequence"/>
</dbReference>
<evidence type="ECO:0000313" key="2">
    <source>
        <dbReference type="Proteomes" id="UP000529795"/>
    </source>
</evidence>
<keyword evidence="1" id="KW-0413">Isomerase</keyword>
<sequence length="109" mass="12282">MPRHVLTLDLKDDPALIAAYDEHHRAVWPEIEASILASGIHTMTIHRLGTRLVMILDVAHGFSFARKAAADAADPVVQRWEALMARFQDVAHDGAKWREMEEIYRLGGI</sequence>
<accession>A0A840FKS5</accession>
<dbReference type="SUPFAM" id="SSF54909">
    <property type="entry name" value="Dimeric alpha+beta barrel"/>
    <property type="match status" value="1"/>
</dbReference>
<dbReference type="AlphaFoldDB" id="A0A840FKS5"/>
<dbReference type="Gene3D" id="3.30.70.100">
    <property type="match status" value="1"/>
</dbReference>
<reference evidence="1 2" key="1">
    <citation type="submission" date="2020-08" db="EMBL/GenBank/DDBJ databases">
        <title>Genomic Encyclopedia of Type Strains, Phase IV (KMG-IV): sequencing the most valuable type-strain genomes for metagenomic binning, comparative biology and taxonomic classification.</title>
        <authorList>
            <person name="Goeker M."/>
        </authorList>
    </citation>
    <scope>NUCLEOTIDE SEQUENCE [LARGE SCALE GENOMIC DNA]</scope>
    <source>
        <strain evidence="1 2">YC6723</strain>
    </source>
</reference>
<comment type="caution">
    <text evidence="1">The sequence shown here is derived from an EMBL/GenBank/DDBJ whole genome shotgun (WGS) entry which is preliminary data.</text>
</comment>
<gene>
    <name evidence="1" type="ORF">GGQ80_001831</name>
</gene>
<proteinExistence type="predicted"/>
<dbReference type="RefSeq" id="WP_183983931.1">
    <property type="nucleotide sequence ID" value="NZ_JACIEV010000004.1"/>
</dbReference>
<dbReference type="InterPro" id="IPR052996">
    <property type="entry name" value="Carb_Metab_Mutarotase"/>
</dbReference>
<dbReference type="EC" id="5.1.3.32" evidence="1"/>
<dbReference type="InterPro" id="IPR011008">
    <property type="entry name" value="Dimeric_a/b-barrel"/>
</dbReference>